<evidence type="ECO:0000313" key="2">
    <source>
        <dbReference type="Proteomes" id="UP000299102"/>
    </source>
</evidence>
<dbReference type="AlphaFoldDB" id="A0A4C1YTI6"/>
<comment type="caution">
    <text evidence="1">The sequence shown here is derived from an EMBL/GenBank/DDBJ whole genome shotgun (WGS) entry which is preliminary data.</text>
</comment>
<dbReference type="Proteomes" id="UP000299102">
    <property type="component" value="Unassembled WGS sequence"/>
</dbReference>
<accession>A0A4C1YTI6</accession>
<name>A0A4C1YTI6_EUMVA</name>
<evidence type="ECO:0000313" key="1">
    <source>
        <dbReference type="EMBL" id="GBP79458.1"/>
    </source>
</evidence>
<protein>
    <submittedName>
        <fullName evidence="1">115 kDa protein in type-1 retrotransposable element R1DM</fullName>
    </submittedName>
</protein>
<dbReference type="OrthoDB" id="411823at2759"/>
<dbReference type="EMBL" id="BGZK01001414">
    <property type="protein sequence ID" value="GBP79458.1"/>
    <property type="molecule type" value="Genomic_DNA"/>
</dbReference>
<reference evidence="1 2" key="1">
    <citation type="journal article" date="2019" name="Commun. Biol.">
        <title>The bagworm genome reveals a unique fibroin gene that provides high tensile strength.</title>
        <authorList>
            <person name="Kono N."/>
            <person name="Nakamura H."/>
            <person name="Ohtoshi R."/>
            <person name="Tomita M."/>
            <person name="Numata K."/>
            <person name="Arakawa K."/>
        </authorList>
    </citation>
    <scope>NUCLEOTIDE SEQUENCE [LARGE SCALE GENOMIC DNA]</scope>
</reference>
<keyword evidence="2" id="KW-1185">Reference proteome</keyword>
<gene>
    <name evidence="1" type="ORF">EVAR_48921_1</name>
</gene>
<organism evidence="1 2">
    <name type="scientific">Eumeta variegata</name>
    <name type="common">Bagworm moth</name>
    <name type="synonym">Eumeta japonica</name>
    <dbReference type="NCBI Taxonomy" id="151549"/>
    <lineage>
        <taxon>Eukaryota</taxon>
        <taxon>Metazoa</taxon>
        <taxon>Ecdysozoa</taxon>
        <taxon>Arthropoda</taxon>
        <taxon>Hexapoda</taxon>
        <taxon>Insecta</taxon>
        <taxon>Pterygota</taxon>
        <taxon>Neoptera</taxon>
        <taxon>Endopterygota</taxon>
        <taxon>Lepidoptera</taxon>
        <taxon>Glossata</taxon>
        <taxon>Ditrysia</taxon>
        <taxon>Tineoidea</taxon>
        <taxon>Psychidae</taxon>
        <taxon>Oiketicinae</taxon>
        <taxon>Eumeta</taxon>
    </lineage>
</organism>
<sequence>MVHTKKLKFDAQFLYTHGQYKNCPDRRDPPPSIARAPKATWGLNPEIFRTIYIAVIEPIVMYASCAWAPAARKLGVRKTLDALQRSIALKACRAYRSVSLHSALILARLLPLNIQVREVAKLYKVKRGKELEDIFADQELERLVDLQTLPPHPAHTSC</sequence>
<proteinExistence type="predicted"/>